<evidence type="ECO:0000313" key="4">
    <source>
        <dbReference type="Proteomes" id="UP000838412"/>
    </source>
</evidence>
<reference evidence="3" key="1">
    <citation type="submission" date="2022-01" db="EMBL/GenBank/DDBJ databases">
        <authorList>
            <person name="Braso-Vives M."/>
        </authorList>
    </citation>
    <scope>NUCLEOTIDE SEQUENCE</scope>
</reference>
<dbReference type="OrthoDB" id="5829916at2759"/>
<gene>
    <name evidence="3" type="primary">PTTG1IP</name>
    <name evidence="3" type="ORF">BLAG_LOCUS18229</name>
</gene>
<dbReference type="EMBL" id="OV696689">
    <property type="protein sequence ID" value="CAH1263579.1"/>
    <property type="molecule type" value="Genomic_DNA"/>
</dbReference>
<accession>A0A8K0ERP8</accession>
<protein>
    <submittedName>
        <fullName evidence="3">PTTG1IP protein</fullName>
    </submittedName>
</protein>
<name>A0A8K0ERP8_BRALA</name>
<feature type="chain" id="PRO_5035438451" evidence="2">
    <location>
        <begin position="24"/>
        <end position="182"/>
    </location>
</feature>
<organism evidence="3 4">
    <name type="scientific">Branchiostoma lanceolatum</name>
    <name type="common">Common lancelet</name>
    <name type="synonym">Amphioxus lanceolatum</name>
    <dbReference type="NCBI Taxonomy" id="7740"/>
    <lineage>
        <taxon>Eukaryota</taxon>
        <taxon>Metazoa</taxon>
        <taxon>Chordata</taxon>
        <taxon>Cephalochordata</taxon>
        <taxon>Leptocardii</taxon>
        <taxon>Amphioxiformes</taxon>
        <taxon>Branchiostomatidae</taxon>
        <taxon>Branchiostoma</taxon>
    </lineage>
</organism>
<keyword evidence="2" id="KW-0732">Signal</keyword>
<keyword evidence="1" id="KW-1133">Transmembrane helix</keyword>
<dbReference type="GO" id="GO:0005737">
    <property type="term" value="C:cytoplasm"/>
    <property type="evidence" value="ECO:0007669"/>
    <property type="project" value="TreeGrafter"/>
</dbReference>
<dbReference type="GO" id="GO:0006606">
    <property type="term" value="P:protein import into nucleus"/>
    <property type="evidence" value="ECO:0007669"/>
    <property type="project" value="TreeGrafter"/>
</dbReference>
<feature type="signal peptide" evidence="2">
    <location>
        <begin position="1"/>
        <end position="23"/>
    </location>
</feature>
<dbReference type="GO" id="GO:0005634">
    <property type="term" value="C:nucleus"/>
    <property type="evidence" value="ECO:0007669"/>
    <property type="project" value="TreeGrafter"/>
</dbReference>
<dbReference type="PANTHER" id="PTHR15191:SF3">
    <property type="entry name" value="PITUITARY TUMOR-TRANSFORMING GENE PROTEIN-BINDING FACTOR"/>
    <property type="match status" value="1"/>
</dbReference>
<dbReference type="InterPro" id="IPR052304">
    <property type="entry name" value="PTTG1IP"/>
</dbReference>
<evidence type="ECO:0000256" key="1">
    <source>
        <dbReference type="SAM" id="Phobius"/>
    </source>
</evidence>
<keyword evidence="4" id="KW-1185">Reference proteome</keyword>
<keyword evidence="1" id="KW-0812">Transmembrane</keyword>
<proteinExistence type="predicted"/>
<sequence>MSKGIVYFPLVAALAVALGLASGQSLPTLSSTSAKVTTGNASTLTTPSGEVDCSHYNSSCGACIENWQCYYCYKDNSCRLYPAEKILPVSECPLAQVRWTISCSVTFLAIVITAAAIVGVLLLALCCCCYCCCCRDSHKSGYSRMTGRDSSVWRDGRDIQMDRGNRRYVYHGDLRTDRTTLM</sequence>
<dbReference type="PANTHER" id="PTHR15191">
    <property type="entry name" value="PROTEIN CBG20567"/>
    <property type="match status" value="1"/>
</dbReference>
<evidence type="ECO:0000313" key="3">
    <source>
        <dbReference type="EMBL" id="CAH1263579.1"/>
    </source>
</evidence>
<keyword evidence="1" id="KW-0472">Membrane</keyword>
<dbReference type="AlphaFoldDB" id="A0A8K0ERP8"/>
<dbReference type="Proteomes" id="UP000838412">
    <property type="component" value="Chromosome 4"/>
</dbReference>
<evidence type="ECO:0000256" key="2">
    <source>
        <dbReference type="SAM" id="SignalP"/>
    </source>
</evidence>
<feature type="transmembrane region" description="Helical" evidence="1">
    <location>
        <begin position="107"/>
        <end position="133"/>
    </location>
</feature>